<feature type="non-terminal residue" evidence="8">
    <location>
        <position position="1"/>
    </location>
</feature>
<keyword evidence="9" id="KW-1185">Reference proteome</keyword>
<dbReference type="PANTHER" id="PTHR47977">
    <property type="entry name" value="RAS-RELATED PROTEIN RAB"/>
    <property type="match status" value="1"/>
</dbReference>
<evidence type="ECO:0000256" key="6">
    <source>
        <dbReference type="ARBA" id="ARBA00023289"/>
    </source>
</evidence>
<dbReference type="SMART" id="SM00174">
    <property type="entry name" value="RHO"/>
    <property type="match status" value="1"/>
</dbReference>
<dbReference type="PROSITE" id="PS51420">
    <property type="entry name" value="RHO"/>
    <property type="match status" value="1"/>
</dbReference>
<dbReference type="GO" id="GO:0012505">
    <property type="term" value="C:endomembrane system"/>
    <property type="evidence" value="ECO:0007669"/>
    <property type="project" value="UniProtKB-SubCell"/>
</dbReference>
<keyword evidence="3" id="KW-0342">GTP-binding</keyword>
<comment type="caution">
    <text evidence="8">The sequence shown here is derived from an EMBL/GenBank/DDBJ whole genome shotgun (WGS) entry which is preliminary data.</text>
</comment>
<accession>A0A812RBQ4</accession>
<evidence type="ECO:0000256" key="4">
    <source>
        <dbReference type="ARBA" id="ARBA00023136"/>
    </source>
</evidence>
<dbReference type="NCBIfam" id="TIGR00231">
    <property type="entry name" value="small_GTP"/>
    <property type="match status" value="1"/>
</dbReference>
<dbReference type="SMART" id="SM00177">
    <property type="entry name" value="ARF"/>
    <property type="match status" value="1"/>
</dbReference>
<dbReference type="Pfam" id="PF00071">
    <property type="entry name" value="Ras"/>
    <property type="match status" value="1"/>
</dbReference>
<dbReference type="CDD" id="cd01869">
    <property type="entry name" value="Rab1_Ypt1"/>
    <property type="match status" value="1"/>
</dbReference>
<keyword evidence="2" id="KW-0547">Nucleotide-binding</keyword>
<keyword evidence="4" id="KW-0472">Membrane</keyword>
<dbReference type="InterPro" id="IPR001806">
    <property type="entry name" value="Small_GTPase"/>
</dbReference>
<dbReference type="GO" id="GO:0005525">
    <property type="term" value="F:GTP binding"/>
    <property type="evidence" value="ECO:0007669"/>
    <property type="project" value="UniProtKB-KW"/>
</dbReference>
<proteinExistence type="inferred from homology"/>
<evidence type="ECO:0000256" key="3">
    <source>
        <dbReference type="ARBA" id="ARBA00023134"/>
    </source>
</evidence>
<keyword evidence="6" id="KW-0636">Prenylation</keyword>
<dbReference type="SUPFAM" id="SSF52540">
    <property type="entry name" value="P-loop containing nucleoside triphosphate hydrolases"/>
    <property type="match status" value="1"/>
</dbReference>
<dbReference type="InterPro" id="IPR027417">
    <property type="entry name" value="P-loop_NTPase"/>
</dbReference>
<evidence type="ECO:0000313" key="8">
    <source>
        <dbReference type="EMBL" id="CAE7430937.1"/>
    </source>
</evidence>
<dbReference type="GO" id="GO:0003924">
    <property type="term" value="F:GTPase activity"/>
    <property type="evidence" value="ECO:0007669"/>
    <property type="project" value="InterPro"/>
</dbReference>
<dbReference type="EMBL" id="CAJNJA010018770">
    <property type="protein sequence ID" value="CAE7430937.1"/>
    <property type="molecule type" value="Genomic_DNA"/>
</dbReference>
<dbReference type="SMART" id="SM00176">
    <property type="entry name" value="RAN"/>
    <property type="match status" value="1"/>
</dbReference>
<dbReference type="Gene3D" id="3.40.50.300">
    <property type="entry name" value="P-loop containing nucleotide triphosphate hydrolases"/>
    <property type="match status" value="1"/>
</dbReference>
<protein>
    <submittedName>
        <fullName evidence="8">RIC1 protein</fullName>
    </submittedName>
</protein>
<name>A0A812RBQ4_9DINO</name>
<dbReference type="PRINTS" id="PR00449">
    <property type="entry name" value="RASTRNSFRMNG"/>
</dbReference>
<organism evidence="8 9">
    <name type="scientific">Symbiodinium necroappetens</name>
    <dbReference type="NCBI Taxonomy" id="1628268"/>
    <lineage>
        <taxon>Eukaryota</taxon>
        <taxon>Sar</taxon>
        <taxon>Alveolata</taxon>
        <taxon>Dinophyceae</taxon>
        <taxon>Suessiales</taxon>
        <taxon>Symbiodiniaceae</taxon>
        <taxon>Symbiodinium</taxon>
    </lineage>
</organism>
<dbReference type="SMART" id="SM00173">
    <property type="entry name" value="RAS"/>
    <property type="match status" value="1"/>
</dbReference>
<dbReference type="InterPro" id="IPR005225">
    <property type="entry name" value="Small_GTP-bd"/>
</dbReference>
<evidence type="ECO:0000256" key="5">
    <source>
        <dbReference type="ARBA" id="ARBA00023288"/>
    </source>
</evidence>
<dbReference type="PROSITE" id="PS51419">
    <property type="entry name" value="RAB"/>
    <property type="match status" value="1"/>
</dbReference>
<gene>
    <name evidence="8" type="primary">RIC1</name>
    <name evidence="8" type="ORF">SNEC2469_LOCUS11832</name>
</gene>
<dbReference type="OrthoDB" id="9989112at2759"/>
<dbReference type="PROSITE" id="PS51417">
    <property type="entry name" value="ARF"/>
    <property type="match status" value="1"/>
</dbReference>
<dbReference type="AlphaFoldDB" id="A0A812RBQ4"/>
<comment type="subcellular location">
    <subcellularLocation>
        <location evidence="7">Endomembrane system</location>
        <topology evidence="7">Lipid-anchor</topology>
    </subcellularLocation>
</comment>
<dbReference type="InterPro" id="IPR057289">
    <property type="entry name" value="Rab1/Ypt1"/>
</dbReference>
<reference evidence="8" key="1">
    <citation type="submission" date="2021-02" db="EMBL/GenBank/DDBJ databases">
        <authorList>
            <person name="Dougan E. K."/>
            <person name="Rhodes N."/>
            <person name="Thang M."/>
            <person name="Chan C."/>
        </authorList>
    </citation>
    <scope>NUCLEOTIDE SEQUENCE</scope>
</reference>
<dbReference type="PROSITE" id="PS51421">
    <property type="entry name" value="RAS"/>
    <property type="match status" value="1"/>
</dbReference>
<dbReference type="FunFam" id="3.40.50.300:FF:000359">
    <property type="entry name" value="Small GTP-binding protein"/>
    <property type="match status" value="1"/>
</dbReference>
<evidence type="ECO:0000256" key="7">
    <source>
        <dbReference type="ARBA" id="ARBA00037868"/>
    </source>
</evidence>
<evidence type="ECO:0000256" key="2">
    <source>
        <dbReference type="ARBA" id="ARBA00022741"/>
    </source>
</evidence>
<dbReference type="Proteomes" id="UP000601435">
    <property type="component" value="Unassembled WGS sequence"/>
</dbReference>
<keyword evidence="5" id="KW-0449">Lipoprotein</keyword>
<sequence>VPTPHCALSKGFVPSSWRSGLDSQLLFPRMATPEYDYLFKLLLIGDSGVGKSCLLLRFADDTYTESYISTIGVDFKIRTLEQDGKTIKLQIWDTAGQERFRTITSSYYRGAHGIIVVYDVTDKESFNNVKHWVQEIDKYAADGVNKLLVGNKCDLSSKKVVSYDEAKELADSFGIQFMETSAKNAHNVEQAFQTMAREIKQRVASQPQAKAGAGSTTLGAGRPVQQGGCCK</sequence>
<evidence type="ECO:0000313" key="9">
    <source>
        <dbReference type="Proteomes" id="UP000601435"/>
    </source>
</evidence>
<comment type="similarity">
    <text evidence="1">Belongs to the small GTPase superfamily. Rab family.</text>
</comment>
<evidence type="ECO:0000256" key="1">
    <source>
        <dbReference type="ARBA" id="ARBA00006270"/>
    </source>
</evidence>
<dbReference type="SMART" id="SM00175">
    <property type="entry name" value="RAB"/>
    <property type="match status" value="1"/>
</dbReference>
<dbReference type="InterPro" id="IPR050227">
    <property type="entry name" value="Rab"/>
</dbReference>